<evidence type="ECO:0000313" key="1">
    <source>
        <dbReference type="EMBL" id="GAI80244.1"/>
    </source>
</evidence>
<accession>X1TJL5</accession>
<name>X1TJL5_9ZZZZ</name>
<proteinExistence type="predicted"/>
<sequence>MPKKERESIEQKDEIFNFLRQSHISDKNVSRLKQLYESPDKEVSKLAGIVIEVAKVKPYKKRRLKVLARERRDLIDKLDKSGLILAHHW</sequence>
<gene>
    <name evidence="1" type="ORF">S12H4_22964</name>
</gene>
<dbReference type="EMBL" id="BARW01012088">
    <property type="protein sequence ID" value="GAI80244.1"/>
    <property type="molecule type" value="Genomic_DNA"/>
</dbReference>
<protein>
    <submittedName>
        <fullName evidence="1">Uncharacterized protein</fullName>
    </submittedName>
</protein>
<reference evidence="1" key="1">
    <citation type="journal article" date="2014" name="Front. Microbiol.">
        <title>High frequency of phylogenetically diverse reductive dehalogenase-homologous genes in deep subseafloor sedimentary metagenomes.</title>
        <authorList>
            <person name="Kawai M."/>
            <person name="Futagami T."/>
            <person name="Toyoda A."/>
            <person name="Takaki Y."/>
            <person name="Nishi S."/>
            <person name="Hori S."/>
            <person name="Arai W."/>
            <person name="Tsubouchi T."/>
            <person name="Morono Y."/>
            <person name="Uchiyama I."/>
            <person name="Ito T."/>
            <person name="Fujiyama A."/>
            <person name="Inagaki F."/>
            <person name="Takami H."/>
        </authorList>
    </citation>
    <scope>NUCLEOTIDE SEQUENCE</scope>
    <source>
        <strain evidence="1">Expedition CK06-06</strain>
    </source>
</reference>
<dbReference type="AlphaFoldDB" id="X1TJL5"/>
<organism evidence="1">
    <name type="scientific">marine sediment metagenome</name>
    <dbReference type="NCBI Taxonomy" id="412755"/>
    <lineage>
        <taxon>unclassified sequences</taxon>
        <taxon>metagenomes</taxon>
        <taxon>ecological metagenomes</taxon>
    </lineage>
</organism>
<comment type="caution">
    <text evidence="1">The sequence shown here is derived from an EMBL/GenBank/DDBJ whole genome shotgun (WGS) entry which is preliminary data.</text>
</comment>